<evidence type="ECO:0000256" key="1">
    <source>
        <dbReference type="SAM" id="Phobius"/>
    </source>
</evidence>
<keyword evidence="1" id="KW-1133">Transmembrane helix</keyword>
<evidence type="ECO:0000313" key="3">
    <source>
        <dbReference type="EMBL" id="TWP48989.1"/>
    </source>
</evidence>
<accession>A0A563ENS0</accession>
<dbReference type="AlphaFoldDB" id="A0A563ENS0"/>
<organism evidence="3 4">
    <name type="scientific">Lentzea tibetensis</name>
    <dbReference type="NCBI Taxonomy" id="2591470"/>
    <lineage>
        <taxon>Bacteria</taxon>
        <taxon>Bacillati</taxon>
        <taxon>Actinomycetota</taxon>
        <taxon>Actinomycetes</taxon>
        <taxon>Pseudonocardiales</taxon>
        <taxon>Pseudonocardiaceae</taxon>
        <taxon>Lentzea</taxon>
    </lineage>
</organism>
<keyword evidence="1" id="KW-0812">Transmembrane</keyword>
<feature type="domain" description="Orc1-like AAA ATPase" evidence="2">
    <location>
        <begin position="16"/>
        <end position="88"/>
    </location>
</feature>
<sequence>MRADRRHLRCVIARLPFVGRDSELSVVLRALAERRGIALVGPPGVGKTRLAAEAVDRLRRRGQRVIDCYATTAASVVPFGALAALLPADLRTGNPLRRAVELIPPGLVISVDDAHLLDQPSIALL</sequence>
<dbReference type="SUPFAM" id="SSF52540">
    <property type="entry name" value="P-loop containing nucleoside triphosphate hydrolases"/>
    <property type="match status" value="1"/>
</dbReference>
<dbReference type="InterPro" id="IPR041664">
    <property type="entry name" value="AAA_16"/>
</dbReference>
<name>A0A563ENS0_9PSEU</name>
<dbReference type="OrthoDB" id="3197423at2"/>
<dbReference type="EMBL" id="VOBR01000017">
    <property type="protein sequence ID" value="TWP48989.1"/>
    <property type="molecule type" value="Genomic_DNA"/>
</dbReference>
<dbReference type="Proteomes" id="UP000316639">
    <property type="component" value="Unassembled WGS sequence"/>
</dbReference>
<keyword evidence="4" id="KW-1185">Reference proteome</keyword>
<dbReference type="Gene3D" id="3.40.50.300">
    <property type="entry name" value="P-loop containing nucleotide triphosphate hydrolases"/>
    <property type="match status" value="1"/>
</dbReference>
<evidence type="ECO:0000259" key="2">
    <source>
        <dbReference type="Pfam" id="PF13191"/>
    </source>
</evidence>
<proteinExistence type="predicted"/>
<reference evidence="3 4" key="1">
    <citation type="submission" date="2019-07" db="EMBL/GenBank/DDBJ databases">
        <title>Lentzea xizangensis sp. nov., isolated from Qinghai-Tibetan Plateau Soils.</title>
        <authorList>
            <person name="Huang J."/>
        </authorList>
    </citation>
    <scope>NUCLEOTIDE SEQUENCE [LARGE SCALE GENOMIC DNA]</scope>
    <source>
        <strain evidence="3 4">FXJ1.1311</strain>
    </source>
</reference>
<protein>
    <submittedName>
        <fullName evidence="3">AAA family ATPase</fullName>
    </submittedName>
</protein>
<dbReference type="Pfam" id="PF13191">
    <property type="entry name" value="AAA_16"/>
    <property type="match status" value="1"/>
</dbReference>
<evidence type="ECO:0000313" key="4">
    <source>
        <dbReference type="Proteomes" id="UP000316639"/>
    </source>
</evidence>
<gene>
    <name evidence="3" type="ORF">FKR81_25240</name>
</gene>
<keyword evidence="1" id="KW-0472">Membrane</keyword>
<dbReference type="InterPro" id="IPR027417">
    <property type="entry name" value="P-loop_NTPase"/>
</dbReference>
<feature type="transmembrane region" description="Helical" evidence="1">
    <location>
        <begin position="66"/>
        <end position="86"/>
    </location>
</feature>
<comment type="caution">
    <text evidence="3">The sequence shown here is derived from an EMBL/GenBank/DDBJ whole genome shotgun (WGS) entry which is preliminary data.</text>
</comment>